<evidence type="ECO:0000256" key="2">
    <source>
        <dbReference type="ARBA" id="ARBA00022989"/>
    </source>
</evidence>
<evidence type="ECO:0000256" key="3">
    <source>
        <dbReference type="ARBA" id="ARBA00023136"/>
    </source>
</evidence>
<name>A0ABW3YY03_MYCRA</name>
<evidence type="ECO:0000256" key="4">
    <source>
        <dbReference type="SAM" id="MobiDB-lite"/>
    </source>
</evidence>
<keyword evidence="3 5" id="KW-0472">Membrane</keyword>
<dbReference type="Proteomes" id="UP001597173">
    <property type="component" value="Unassembled WGS sequence"/>
</dbReference>
<comment type="caution">
    <text evidence="6">The sequence shown here is derived from an EMBL/GenBank/DDBJ whole genome shotgun (WGS) entry which is preliminary data.</text>
</comment>
<feature type="transmembrane region" description="Helical" evidence="5">
    <location>
        <begin position="347"/>
        <end position="366"/>
    </location>
</feature>
<feature type="transmembrane region" description="Helical" evidence="5">
    <location>
        <begin position="308"/>
        <end position="335"/>
    </location>
</feature>
<keyword evidence="2 5" id="KW-1133">Transmembrane helix</keyword>
<gene>
    <name evidence="6" type="primary">arsK</name>
    <name evidence="6" type="ORF">ACFQ33_13105</name>
</gene>
<feature type="transmembrane region" description="Helical" evidence="5">
    <location>
        <begin position="136"/>
        <end position="153"/>
    </location>
</feature>
<feature type="region of interest" description="Disordered" evidence="4">
    <location>
        <begin position="401"/>
        <end position="433"/>
    </location>
</feature>
<reference evidence="7" key="1">
    <citation type="journal article" date="2019" name="Int. J. Syst. Evol. Microbiol.">
        <title>The Global Catalogue of Microorganisms (GCM) 10K type strain sequencing project: providing services to taxonomists for standard genome sequencing and annotation.</title>
        <authorList>
            <consortium name="The Broad Institute Genomics Platform"/>
            <consortium name="The Broad Institute Genome Sequencing Center for Infectious Disease"/>
            <person name="Wu L."/>
            <person name="Ma J."/>
        </authorList>
    </citation>
    <scope>NUCLEOTIDE SEQUENCE [LARGE SCALE GENOMIC DNA]</scope>
    <source>
        <strain evidence="7">CCUG 55609</strain>
    </source>
</reference>
<feature type="transmembrane region" description="Helical" evidence="5">
    <location>
        <begin position="281"/>
        <end position="302"/>
    </location>
</feature>
<evidence type="ECO:0000256" key="1">
    <source>
        <dbReference type="ARBA" id="ARBA00022692"/>
    </source>
</evidence>
<organism evidence="6 7">
    <name type="scientific">Mycoplana ramosa</name>
    <name type="common">Mycoplana bullata</name>
    <dbReference type="NCBI Taxonomy" id="40837"/>
    <lineage>
        <taxon>Bacteria</taxon>
        <taxon>Pseudomonadati</taxon>
        <taxon>Pseudomonadota</taxon>
        <taxon>Alphaproteobacteria</taxon>
        <taxon>Hyphomicrobiales</taxon>
        <taxon>Rhizobiaceae</taxon>
        <taxon>Mycoplana</taxon>
    </lineage>
</organism>
<feature type="transmembrane region" description="Helical" evidence="5">
    <location>
        <begin position="217"/>
        <end position="237"/>
    </location>
</feature>
<dbReference type="RefSeq" id="WP_374839477.1">
    <property type="nucleotide sequence ID" value="NZ_JBHEEW010000009.1"/>
</dbReference>
<dbReference type="SUPFAM" id="SSF103473">
    <property type="entry name" value="MFS general substrate transporter"/>
    <property type="match status" value="1"/>
</dbReference>
<accession>A0ABW3YY03</accession>
<feature type="transmembrane region" description="Helical" evidence="5">
    <location>
        <begin position="165"/>
        <end position="185"/>
    </location>
</feature>
<feature type="compositionally biased region" description="Low complexity" evidence="4">
    <location>
        <begin position="415"/>
        <end position="427"/>
    </location>
</feature>
<evidence type="ECO:0000313" key="7">
    <source>
        <dbReference type="Proteomes" id="UP001597173"/>
    </source>
</evidence>
<keyword evidence="7" id="KW-1185">Reference proteome</keyword>
<dbReference type="Gene3D" id="1.20.1250.20">
    <property type="entry name" value="MFS general substrate transporter like domains"/>
    <property type="match status" value="1"/>
</dbReference>
<dbReference type="InterPro" id="IPR011701">
    <property type="entry name" value="MFS"/>
</dbReference>
<feature type="transmembrane region" description="Helical" evidence="5">
    <location>
        <begin position="372"/>
        <end position="395"/>
    </location>
</feature>
<evidence type="ECO:0000256" key="5">
    <source>
        <dbReference type="SAM" id="Phobius"/>
    </source>
</evidence>
<sequence length="433" mass="44215">MSHTRLPWAAIAALGLTQNIGYGTLYYSFSILASDMARGFGLSTEWIFGMLSIALLAGGLAAPWLGNALDRFGAGRVMTFGSAIAGAALLLCALAPNAAFFGIALVLTEMAANLVQYGAAFALLVQLRPEVAARSITYLTLIAGFASTMFWPITAALHQGLPWQGVYAVFAAANILICAPVHLWLARQLGHGMSRSGVNTAAAAAVRGSLRPEQRQLGFILMVVGFSFQALVSSAILVHMVPLLSGLGLAALAVTVGSLFGPSQVASRLINMLLGRDLPPLWLAAISAGLMAISPAVLLLGAPSTVAAVVFACLFGFGNGLFSIVSGTLPLSLFGSAGYGALQGRVMAARLIASAGAPFAFAFAIGHVGIPWSLGSVMIGGVAAVLALAAIAGLVRTSKPCRGEGSGQEPPPSLTAKSASQAASTSTVKCDRS</sequence>
<dbReference type="InterPro" id="IPR036259">
    <property type="entry name" value="MFS_trans_sf"/>
</dbReference>
<feature type="transmembrane region" description="Helical" evidence="5">
    <location>
        <begin position="243"/>
        <end position="260"/>
    </location>
</feature>
<feature type="transmembrane region" description="Helical" evidence="5">
    <location>
        <begin position="102"/>
        <end position="124"/>
    </location>
</feature>
<feature type="transmembrane region" description="Helical" evidence="5">
    <location>
        <begin position="77"/>
        <end position="96"/>
    </location>
</feature>
<keyword evidence="1 5" id="KW-0812">Transmembrane</keyword>
<dbReference type="Pfam" id="PF07690">
    <property type="entry name" value="MFS_1"/>
    <property type="match status" value="1"/>
</dbReference>
<proteinExistence type="predicted"/>
<evidence type="ECO:0000313" key="6">
    <source>
        <dbReference type="EMBL" id="MFD1328830.1"/>
    </source>
</evidence>
<protein>
    <submittedName>
        <fullName evidence="6">Arsenite efflux MFS transporter ArsK</fullName>
    </submittedName>
</protein>
<dbReference type="NCBIfam" id="NF033733">
    <property type="entry name" value="MFS_ArsK"/>
    <property type="match status" value="1"/>
</dbReference>
<dbReference type="EMBL" id="JBHTNF010000007">
    <property type="protein sequence ID" value="MFD1328830.1"/>
    <property type="molecule type" value="Genomic_DNA"/>
</dbReference>
<feature type="transmembrane region" description="Helical" evidence="5">
    <location>
        <begin position="47"/>
        <end position="65"/>
    </location>
</feature>